<evidence type="ECO:0000313" key="2">
    <source>
        <dbReference type="Proteomes" id="UP000011668"/>
    </source>
</evidence>
<keyword evidence="2" id="KW-1185">Reference proteome</keyword>
<dbReference type="AlphaFoldDB" id="L8X9Y8"/>
<dbReference type="STRING" id="983506.L8X9Y8"/>
<dbReference type="Gene3D" id="3.80.10.10">
    <property type="entry name" value="Ribonuclease Inhibitor"/>
    <property type="match status" value="1"/>
</dbReference>
<name>L8X9Y8_THACA</name>
<reference evidence="1 2" key="1">
    <citation type="journal article" date="2013" name="Nat. Commun.">
        <title>The evolution and pathogenic mechanisms of the rice sheath blight pathogen.</title>
        <authorList>
            <person name="Zheng A."/>
            <person name="Lin R."/>
            <person name="Xu L."/>
            <person name="Qin P."/>
            <person name="Tang C."/>
            <person name="Ai P."/>
            <person name="Zhang D."/>
            <person name="Liu Y."/>
            <person name="Sun Z."/>
            <person name="Feng H."/>
            <person name="Wang Y."/>
            <person name="Chen Y."/>
            <person name="Liang X."/>
            <person name="Fu R."/>
            <person name="Li Q."/>
            <person name="Zhang J."/>
            <person name="Yu X."/>
            <person name="Xie Z."/>
            <person name="Ding L."/>
            <person name="Guan P."/>
            <person name="Tang J."/>
            <person name="Liang Y."/>
            <person name="Wang S."/>
            <person name="Deng Q."/>
            <person name="Li S."/>
            <person name="Zhu J."/>
            <person name="Wang L."/>
            <person name="Liu H."/>
            <person name="Li P."/>
        </authorList>
    </citation>
    <scope>NUCLEOTIDE SEQUENCE [LARGE SCALE GENOMIC DNA]</scope>
    <source>
        <strain evidence="2">AG-1 IA</strain>
    </source>
</reference>
<dbReference type="OrthoDB" id="270763at2759"/>
<dbReference type="InterPro" id="IPR032675">
    <property type="entry name" value="LRR_dom_sf"/>
</dbReference>
<comment type="caution">
    <text evidence="1">The sequence shown here is derived from an EMBL/GenBank/DDBJ whole genome shotgun (WGS) entry which is preliminary data.</text>
</comment>
<sequence length="520" mass="58126">MFAPISVDSVHVNITVQFPSPPPLMVEFPKVRPAIGSCSGFSLLDRVFIKDSFDYCIKRASRISHGSPITAFTTYAPLLILSAVASQLSLTLSVLDRACSQGLTEFRSYRAHGALSRHIQGPDRGGANLLATRLMTRADNNTLGIPLDIALRVIDAVSSDHVTLKACCLVNRALSAYAQSLLLRRVTLESYCIFCQYLQAVDPSTDRGRQLGQLTHELTFVCESPKHTESAHLAIRDIFKLLPRLPQLDHLEFHLRGRHDFTPDQLDSLSHATSITSLSLHNFSRFGQSNVHDVLASLPQITRLCLEGSAFRIVQGREPLNLALSELHWHIDLDPSAQELKWLLGESSNLRALSIVSSQSDKPRTFPERLLFFVLDQYGHNMHTLRLSDRVDSLDFVQSSCPMLSELSLRFWPTSLVLETLPRGLTHLALARPDKTTANESALRELMSSLTNLPHLQTLSWLPTDGISPNEHTEFMEFCHTRGVRIVEPPRGICPSVRLGSTYLPLPFALPRFRYLALYP</sequence>
<gene>
    <name evidence="1" type="ORF">AG1IA_00071</name>
</gene>
<protein>
    <submittedName>
        <fullName evidence="1">Uncharacterized protein</fullName>
    </submittedName>
</protein>
<evidence type="ECO:0000313" key="1">
    <source>
        <dbReference type="EMBL" id="ELU45903.1"/>
    </source>
</evidence>
<dbReference type="EMBL" id="AFRT01000020">
    <property type="protein sequence ID" value="ELU45903.1"/>
    <property type="molecule type" value="Genomic_DNA"/>
</dbReference>
<accession>L8X9Y8</accession>
<dbReference type="SUPFAM" id="SSF52047">
    <property type="entry name" value="RNI-like"/>
    <property type="match status" value="1"/>
</dbReference>
<proteinExistence type="predicted"/>
<dbReference type="Proteomes" id="UP000011668">
    <property type="component" value="Unassembled WGS sequence"/>
</dbReference>
<dbReference type="HOGENOM" id="CLU_039869_0_0_1"/>
<organism evidence="1 2">
    <name type="scientific">Thanatephorus cucumeris (strain AG1-IA)</name>
    <name type="common">Rice sheath blight fungus</name>
    <name type="synonym">Rhizoctonia solani</name>
    <dbReference type="NCBI Taxonomy" id="983506"/>
    <lineage>
        <taxon>Eukaryota</taxon>
        <taxon>Fungi</taxon>
        <taxon>Dikarya</taxon>
        <taxon>Basidiomycota</taxon>
        <taxon>Agaricomycotina</taxon>
        <taxon>Agaricomycetes</taxon>
        <taxon>Cantharellales</taxon>
        <taxon>Ceratobasidiaceae</taxon>
        <taxon>Rhizoctonia</taxon>
        <taxon>Rhizoctonia solani AG-1</taxon>
    </lineage>
</organism>